<proteinExistence type="predicted"/>
<dbReference type="AlphaFoldDB" id="A0A1H5UDH3"/>
<dbReference type="Proteomes" id="UP000236735">
    <property type="component" value="Unassembled WGS sequence"/>
</dbReference>
<reference evidence="2 3" key="1">
    <citation type="submission" date="2016-10" db="EMBL/GenBank/DDBJ databases">
        <authorList>
            <person name="de Groot N.N."/>
        </authorList>
    </citation>
    <scope>NUCLEOTIDE SEQUENCE [LARGE SCALE GENOMIC DNA]</scope>
    <source>
        <strain evidence="2 3">AR32</strain>
    </source>
</reference>
<protein>
    <submittedName>
        <fullName evidence="2">Glycosyl transferase family 2</fullName>
    </submittedName>
</protein>
<dbReference type="RefSeq" id="WP_177171995.1">
    <property type="nucleotide sequence ID" value="NZ_FNUV01000003.1"/>
</dbReference>
<name>A0A1H5UDH3_XYLRU</name>
<dbReference type="Gene3D" id="3.90.550.10">
    <property type="entry name" value="Spore Coat Polysaccharide Biosynthesis Protein SpsA, Chain A"/>
    <property type="match status" value="1"/>
</dbReference>
<evidence type="ECO:0000313" key="2">
    <source>
        <dbReference type="EMBL" id="SEF73039.1"/>
    </source>
</evidence>
<sequence>MTKDIIFSVTIPAYKDRYLKEAIDSVLAQTYHNFEVIIVNDASPYDLDSIVYKYDDQRIHYFKNKKNCGAKDVVDNWNICLSYATGDYLICMGDDDKLTPRCLHDFAELIMKYPNLDLYHARSEIIDDHSNLVCVLEERPEWESVYSLMYNPRNSHLGDFLFKTETLRKNGGFYKLPYGWQSDDITAFIAAASHGMANTQEVGFQYRGNGQSISHDLSCIEDKIEAVRTSVTWRKNFIASQHADNPEDSRLAELIKQDVAKYEQREVDDMVEFDIRKKFFSRSCFWFYARKKHNISFSRYIRCTLKAIKNRFI</sequence>
<dbReference type="Pfam" id="PF00535">
    <property type="entry name" value="Glycos_transf_2"/>
    <property type="match status" value="1"/>
</dbReference>
<dbReference type="SUPFAM" id="SSF53448">
    <property type="entry name" value="Nucleotide-diphospho-sugar transferases"/>
    <property type="match status" value="1"/>
</dbReference>
<evidence type="ECO:0000259" key="1">
    <source>
        <dbReference type="Pfam" id="PF00535"/>
    </source>
</evidence>
<dbReference type="GO" id="GO:0016758">
    <property type="term" value="F:hexosyltransferase activity"/>
    <property type="evidence" value="ECO:0007669"/>
    <property type="project" value="UniProtKB-ARBA"/>
</dbReference>
<gene>
    <name evidence="2" type="ORF">SAMN05216354_1395</name>
</gene>
<dbReference type="EMBL" id="FNUV01000003">
    <property type="protein sequence ID" value="SEF73039.1"/>
    <property type="molecule type" value="Genomic_DNA"/>
</dbReference>
<keyword evidence="2" id="KW-0808">Transferase</keyword>
<organism evidence="2 3">
    <name type="scientific">Xylanibacter ruminicola</name>
    <name type="common">Prevotella ruminicola</name>
    <dbReference type="NCBI Taxonomy" id="839"/>
    <lineage>
        <taxon>Bacteria</taxon>
        <taxon>Pseudomonadati</taxon>
        <taxon>Bacteroidota</taxon>
        <taxon>Bacteroidia</taxon>
        <taxon>Bacteroidales</taxon>
        <taxon>Prevotellaceae</taxon>
        <taxon>Xylanibacter</taxon>
    </lineage>
</organism>
<feature type="domain" description="Glycosyltransferase 2-like" evidence="1">
    <location>
        <begin position="8"/>
        <end position="116"/>
    </location>
</feature>
<dbReference type="PANTHER" id="PTHR22916">
    <property type="entry name" value="GLYCOSYLTRANSFERASE"/>
    <property type="match status" value="1"/>
</dbReference>
<dbReference type="InterPro" id="IPR001173">
    <property type="entry name" value="Glyco_trans_2-like"/>
</dbReference>
<dbReference type="InterPro" id="IPR029044">
    <property type="entry name" value="Nucleotide-diphossugar_trans"/>
</dbReference>
<evidence type="ECO:0000313" key="3">
    <source>
        <dbReference type="Proteomes" id="UP000236735"/>
    </source>
</evidence>
<accession>A0A1H5UDH3</accession>